<evidence type="ECO:0000313" key="2">
    <source>
        <dbReference type="EMBL" id="KAB8356332.1"/>
    </source>
</evidence>
<gene>
    <name evidence="2" type="ORF">FH972_023916</name>
</gene>
<organism evidence="2 3">
    <name type="scientific">Carpinus fangiana</name>
    <dbReference type="NCBI Taxonomy" id="176857"/>
    <lineage>
        <taxon>Eukaryota</taxon>
        <taxon>Viridiplantae</taxon>
        <taxon>Streptophyta</taxon>
        <taxon>Embryophyta</taxon>
        <taxon>Tracheophyta</taxon>
        <taxon>Spermatophyta</taxon>
        <taxon>Magnoliopsida</taxon>
        <taxon>eudicotyledons</taxon>
        <taxon>Gunneridae</taxon>
        <taxon>Pentapetalae</taxon>
        <taxon>rosids</taxon>
        <taxon>fabids</taxon>
        <taxon>Fagales</taxon>
        <taxon>Betulaceae</taxon>
        <taxon>Carpinus</taxon>
    </lineage>
</organism>
<proteinExistence type="predicted"/>
<protein>
    <submittedName>
        <fullName evidence="2">Uncharacterized protein</fullName>
    </submittedName>
</protein>
<dbReference type="AlphaFoldDB" id="A0A5N6KXC2"/>
<evidence type="ECO:0000313" key="3">
    <source>
        <dbReference type="Proteomes" id="UP000327013"/>
    </source>
</evidence>
<name>A0A5N6KXC2_9ROSI</name>
<keyword evidence="3" id="KW-1185">Reference proteome</keyword>
<evidence type="ECO:0000256" key="1">
    <source>
        <dbReference type="SAM" id="MobiDB-lite"/>
    </source>
</evidence>
<feature type="region of interest" description="Disordered" evidence="1">
    <location>
        <begin position="52"/>
        <end position="77"/>
    </location>
</feature>
<accession>A0A5N6KXC2</accession>
<comment type="caution">
    <text evidence="2">The sequence shown here is derived from an EMBL/GenBank/DDBJ whole genome shotgun (WGS) entry which is preliminary data.</text>
</comment>
<sequence length="89" mass="9857">MRVPSKHHGTLKRETGIPVSSVTTCTLALLGGAQSKDLRQLMLAARSQRAEMSQSLSVKPNQHDWAPLEASSRSNADHRMCSRIEQLYV</sequence>
<dbReference type="Proteomes" id="UP000327013">
    <property type="component" value="Unassembled WGS sequence"/>
</dbReference>
<reference evidence="2 3" key="1">
    <citation type="submission" date="2019-06" db="EMBL/GenBank/DDBJ databases">
        <title>A chromosomal-level reference genome of Carpinus fangiana (Coryloideae, Betulaceae).</title>
        <authorList>
            <person name="Yang X."/>
            <person name="Wang Z."/>
            <person name="Zhang L."/>
            <person name="Hao G."/>
            <person name="Liu J."/>
            <person name="Yang Y."/>
        </authorList>
    </citation>
    <scope>NUCLEOTIDE SEQUENCE [LARGE SCALE GENOMIC DNA]</scope>
    <source>
        <strain evidence="2">Cfa_2016G</strain>
        <tissue evidence="2">Leaf</tissue>
    </source>
</reference>
<dbReference type="EMBL" id="VIBQ01000016">
    <property type="protein sequence ID" value="KAB8356332.1"/>
    <property type="molecule type" value="Genomic_DNA"/>
</dbReference>